<evidence type="ECO:0000313" key="3">
    <source>
        <dbReference type="Proteomes" id="UP000610960"/>
    </source>
</evidence>
<dbReference type="GO" id="GO:0004029">
    <property type="term" value="F:aldehyde dehydrogenase (NAD+) activity"/>
    <property type="evidence" value="ECO:0007669"/>
    <property type="project" value="TreeGrafter"/>
</dbReference>
<gene>
    <name evidence="2" type="ORF">GCM10007981_01790</name>
</gene>
<dbReference type="PANTHER" id="PTHR48079:SF6">
    <property type="entry name" value="NAD(P)-BINDING DOMAIN-CONTAINING PROTEIN-RELATED"/>
    <property type="match status" value="1"/>
</dbReference>
<protein>
    <recommendedName>
        <fullName evidence="1">NAD-dependent epimerase/dehydratase domain-containing protein</fullName>
    </recommendedName>
</protein>
<name>A0A830GTK1_9CREN</name>
<evidence type="ECO:0000313" key="2">
    <source>
        <dbReference type="EMBL" id="GGP19174.1"/>
    </source>
</evidence>
<dbReference type="InterPro" id="IPR051783">
    <property type="entry name" value="NAD(P)-dependent_oxidoreduct"/>
</dbReference>
<dbReference type="PANTHER" id="PTHR48079">
    <property type="entry name" value="PROTEIN YEEZ"/>
    <property type="match status" value="1"/>
</dbReference>
<feature type="domain" description="NAD-dependent epimerase/dehydratase" evidence="1">
    <location>
        <begin position="7"/>
        <end position="172"/>
    </location>
</feature>
<keyword evidence="3" id="KW-1185">Reference proteome</keyword>
<sequence>MRTLIFGLGFIATHIAIKLSESSDVTVTYRSLTPVKKVYASILEGRARLIKVDPVKDELVDLVSSADAVVNAVGALSGNLRMAHVDVPRSIASAMAKAGSGGTLIHISASNALGPRGSLVREEERHCEGARPSNEFEETKCEGERVVFEEAGRGGYPFAVLRPTLVYGRYAAHSEWGLMYRAAKVGFIPKIGVRVSAVSAVDLAAAVDALIRAKPRGLYMYLTECEPVPVESFISIMAAALGSRRIAVPMPARLAMLALPGSVRRLAKYAGVRYDCSSTRRLLGSVGFREDEVAGNALFLRRLEEAGVGLD</sequence>
<dbReference type="SUPFAM" id="SSF51735">
    <property type="entry name" value="NAD(P)-binding Rossmann-fold domains"/>
    <property type="match status" value="1"/>
</dbReference>
<dbReference type="Proteomes" id="UP000610960">
    <property type="component" value="Unassembled WGS sequence"/>
</dbReference>
<dbReference type="AlphaFoldDB" id="A0A830GTK1"/>
<reference evidence="2" key="1">
    <citation type="journal article" date="2014" name="Int. J. Syst. Evol. Microbiol.">
        <title>Complete genome sequence of Corynebacterium casei LMG S-19264T (=DSM 44701T), isolated from a smear-ripened cheese.</title>
        <authorList>
            <consortium name="US DOE Joint Genome Institute (JGI-PGF)"/>
            <person name="Walter F."/>
            <person name="Albersmeier A."/>
            <person name="Kalinowski J."/>
            <person name="Ruckert C."/>
        </authorList>
    </citation>
    <scope>NUCLEOTIDE SEQUENCE</scope>
    <source>
        <strain evidence="2">JCM 10088</strain>
    </source>
</reference>
<reference evidence="2" key="2">
    <citation type="submission" date="2020-09" db="EMBL/GenBank/DDBJ databases">
        <authorList>
            <person name="Sun Q."/>
            <person name="Ohkuma M."/>
        </authorList>
    </citation>
    <scope>NUCLEOTIDE SEQUENCE</scope>
    <source>
        <strain evidence="2">JCM 10088</strain>
    </source>
</reference>
<proteinExistence type="predicted"/>
<dbReference type="InterPro" id="IPR001509">
    <property type="entry name" value="Epimerase_deHydtase"/>
</dbReference>
<dbReference type="EMBL" id="BMNL01000001">
    <property type="protein sequence ID" value="GGP19174.1"/>
    <property type="molecule type" value="Genomic_DNA"/>
</dbReference>
<dbReference type="RefSeq" id="WP_188595592.1">
    <property type="nucleotide sequence ID" value="NZ_BMNL01000001.1"/>
</dbReference>
<accession>A0A830GTK1</accession>
<dbReference type="InterPro" id="IPR036291">
    <property type="entry name" value="NAD(P)-bd_dom_sf"/>
</dbReference>
<evidence type="ECO:0000259" key="1">
    <source>
        <dbReference type="Pfam" id="PF01370"/>
    </source>
</evidence>
<dbReference type="GO" id="GO:0005737">
    <property type="term" value="C:cytoplasm"/>
    <property type="evidence" value="ECO:0007669"/>
    <property type="project" value="TreeGrafter"/>
</dbReference>
<dbReference type="Gene3D" id="3.40.50.720">
    <property type="entry name" value="NAD(P)-binding Rossmann-like Domain"/>
    <property type="match status" value="1"/>
</dbReference>
<organism evidence="2 3">
    <name type="scientific">Thermocladium modestius</name>
    <dbReference type="NCBI Taxonomy" id="62609"/>
    <lineage>
        <taxon>Archaea</taxon>
        <taxon>Thermoproteota</taxon>
        <taxon>Thermoprotei</taxon>
        <taxon>Thermoproteales</taxon>
        <taxon>Thermoproteaceae</taxon>
        <taxon>Thermocladium</taxon>
    </lineage>
</organism>
<dbReference type="Pfam" id="PF01370">
    <property type="entry name" value="Epimerase"/>
    <property type="match status" value="1"/>
</dbReference>
<dbReference type="OrthoDB" id="213145at2157"/>
<comment type="caution">
    <text evidence="2">The sequence shown here is derived from an EMBL/GenBank/DDBJ whole genome shotgun (WGS) entry which is preliminary data.</text>
</comment>